<reference evidence="1" key="1">
    <citation type="submission" date="2014-11" db="EMBL/GenBank/DDBJ databases">
        <authorList>
            <person name="Amaro Gonzalez C."/>
        </authorList>
    </citation>
    <scope>NUCLEOTIDE SEQUENCE</scope>
</reference>
<sequence>MTDVTPVIYLVAVKCFCICIKSEASSFDYHEDWIKVQEETTE</sequence>
<accession>A0A0E9WIL3</accession>
<proteinExistence type="predicted"/>
<dbReference type="EMBL" id="GBXM01019274">
    <property type="protein sequence ID" value="JAH89303.1"/>
    <property type="molecule type" value="Transcribed_RNA"/>
</dbReference>
<organism evidence="1">
    <name type="scientific">Anguilla anguilla</name>
    <name type="common">European freshwater eel</name>
    <name type="synonym">Muraena anguilla</name>
    <dbReference type="NCBI Taxonomy" id="7936"/>
    <lineage>
        <taxon>Eukaryota</taxon>
        <taxon>Metazoa</taxon>
        <taxon>Chordata</taxon>
        <taxon>Craniata</taxon>
        <taxon>Vertebrata</taxon>
        <taxon>Euteleostomi</taxon>
        <taxon>Actinopterygii</taxon>
        <taxon>Neopterygii</taxon>
        <taxon>Teleostei</taxon>
        <taxon>Anguilliformes</taxon>
        <taxon>Anguillidae</taxon>
        <taxon>Anguilla</taxon>
    </lineage>
</organism>
<reference evidence="1" key="2">
    <citation type="journal article" date="2015" name="Fish Shellfish Immunol.">
        <title>Early steps in the European eel (Anguilla anguilla)-Vibrio vulnificus interaction in the gills: Role of the RtxA13 toxin.</title>
        <authorList>
            <person name="Callol A."/>
            <person name="Pajuelo D."/>
            <person name="Ebbesson L."/>
            <person name="Teles M."/>
            <person name="MacKenzie S."/>
            <person name="Amaro C."/>
        </authorList>
    </citation>
    <scope>NUCLEOTIDE SEQUENCE</scope>
</reference>
<dbReference type="AlphaFoldDB" id="A0A0E9WIL3"/>
<name>A0A0E9WIL3_ANGAN</name>
<evidence type="ECO:0000313" key="1">
    <source>
        <dbReference type="EMBL" id="JAH89303.1"/>
    </source>
</evidence>
<protein>
    <submittedName>
        <fullName evidence="1">Uncharacterized protein</fullName>
    </submittedName>
</protein>